<dbReference type="GO" id="GO:0003700">
    <property type="term" value="F:DNA-binding transcription factor activity"/>
    <property type="evidence" value="ECO:0007669"/>
    <property type="project" value="InterPro"/>
</dbReference>
<dbReference type="eggNOG" id="COG2207">
    <property type="taxonomic scope" value="Bacteria"/>
</dbReference>
<dbReference type="PANTHER" id="PTHR46796:SF2">
    <property type="entry name" value="TRANSCRIPTIONAL REGULATORY PROTEIN"/>
    <property type="match status" value="1"/>
</dbReference>
<gene>
    <name evidence="6" type="ORF">VHA01S_085_00020</name>
</gene>
<dbReference type="PROSITE" id="PS01124">
    <property type="entry name" value="HTH_ARAC_FAMILY_2"/>
    <property type="match status" value="1"/>
</dbReference>
<feature type="domain" description="HTH araC/xylS-type" evidence="5">
    <location>
        <begin position="180"/>
        <end position="276"/>
    </location>
</feature>
<keyword evidence="4" id="KW-0804">Transcription</keyword>
<dbReference type="PANTHER" id="PTHR46796">
    <property type="entry name" value="HTH-TYPE TRANSCRIPTIONAL ACTIVATOR RHAS-RELATED"/>
    <property type="match status" value="1"/>
</dbReference>
<dbReference type="Gene3D" id="1.10.10.60">
    <property type="entry name" value="Homeodomain-like"/>
    <property type="match status" value="2"/>
</dbReference>
<sequence length="276" mass="31608">MYLVETVLVDMAKQQFYRSNIIPIELRCSTNSNACYGKHTHEEFSVGSVDSGQSDYFNNNIDRKIEMGSLVIVNPLEVHSCNPIPDTNWSYKMLYVCPDWLGNIQSMIVNNSSKNFIPFSSIYTNSPELYYQFQSLADSIINNVDHMKVEEESITFFSSLFRNTNALHIDELSLTKANIAKAHRFIRDNFKNNISIKEIAQHSGLSEYHLIHSFRKSYGITPHAMQIAMRINEAKVLLKKGHNIVSVATELGFNDQSHFHRNFKKLVAATPAQYKD</sequence>
<dbReference type="InterPro" id="IPR018062">
    <property type="entry name" value="HTH_AraC-typ_CS"/>
</dbReference>
<dbReference type="AlphaFoldDB" id="V5HPZ5"/>
<dbReference type="SMART" id="SM00342">
    <property type="entry name" value="HTH_ARAC"/>
    <property type="match status" value="1"/>
</dbReference>
<reference evidence="6 7" key="1">
    <citation type="submission" date="2013-10" db="EMBL/GenBank/DDBJ databases">
        <authorList>
            <person name="Ichikawa N."/>
            <person name="Kimura A."/>
            <person name="Ohji S."/>
            <person name="Hosoyama A."/>
            <person name="Fujita N."/>
        </authorList>
    </citation>
    <scope>NUCLEOTIDE SEQUENCE [LARGE SCALE GENOMIC DNA]</scope>
    <source>
        <strain evidence="6 7">NBRC 102217</strain>
    </source>
</reference>
<dbReference type="PRINTS" id="PR00032">
    <property type="entry name" value="HTHARAC"/>
</dbReference>
<name>V5HPZ5_9VIBR</name>
<dbReference type="InterPro" id="IPR009057">
    <property type="entry name" value="Homeodomain-like_sf"/>
</dbReference>
<comment type="caution">
    <text evidence="6">The sequence shown here is derived from an EMBL/GenBank/DDBJ whole genome shotgun (WGS) entry which is preliminary data.</text>
</comment>
<dbReference type="InterPro" id="IPR037923">
    <property type="entry name" value="HTH-like"/>
</dbReference>
<dbReference type="InterPro" id="IPR020449">
    <property type="entry name" value="Tscrpt_reg_AraC-type_HTH"/>
</dbReference>
<dbReference type="Pfam" id="PF02311">
    <property type="entry name" value="AraC_binding"/>
    <property type="match status" value="1"/>
</dbReference>
<accession>V5HPZ5</accession>
<keyword evidence="1" id="KW-0805">Transcription regulation</keyword>
<dbReference type="Proteomes" id="UP000017800">
    <property type="component" value="Unassembled WGS sequence"/>
</dbReference>
<evidence type="ECO:0000256" key="4">
    <source>
        <dbReference type="ARBA" id="ARBA00023163"/>
    </source>
</evidence>
<dbReference type="InterPro" id="IPR018060">
    <property type="entry name" value="HTH_AraC"/>
</dbReference>
<evidence type="ECO:0000313" key="7">
    <source>
        <dbReference type="Proteomes" id="UP000017800"/>
    </source>
</evidence>
<evidence type="ECO:0000256" key="2">
    <source>
        <dbReference type="ARBA" id="ARBA00023125"/>
    </source>
</evidence>
<dbReference type="InterPro" id="IPR003313">
    <property type="entry name" value="AraC-bd"/>
</dbReference>
<evidence type="ECO:0000259" key="5">
    <source>
        <dbReference type="PROSITE" id="PS01124"/>
    </source>
</evidence>
<protein>
    <submittedName>
        <fullName evidence="6">Putative AraC family transcriptional regulator</fullName>
    </submittedName>
</protein>
<reference evidence="6 7" key="2">
    <citation type="submission" date="2013-11" db="EMBL/GenBank/DDBJ databases">
        <title>Whole genome shotgun sequence of Vibrio halioticoli NBRC 102217.</title>
        <authorList>
            <person name="Isaki S."/>
            <person name="Kimura A."/>
            <person name="Ohji S."/>
            <person name="Hosoyama A."/>
            <person name="Fujita N."/>
            <person name="Hashimoto M."/>
            <person name="Hosoyama Y."/>
            <person name="Yamazoe A."/>
        </authorList>
    </citation>
    <scope>NUCLEOTIDE SEQUENCE [LARGE SCALE GENOMIC DNA]</scope>
    <source>
        <strain evidence="6 7">NBRC 102217</strain>
    </source>
</reference>
<dbReference type="InterPro" id="IPR050204">
    <property type="entry name" value="AraC_XylS_family_regulators"/>
</dbReference>
<dbReference type="EMBL" id="BAUJ01000085">
    <property type="protein sequence ID" value="GAD91325.1"/>
    <property type="molecule type" value="Genomic_DNA"/>
</dbReference>
<dbReference type="SUPFAM" id="SSF46689">
    <property type="entry name" value="Homeodomain-like"/>
    <property type="match status" value="2"/>
</dbReference>
<dbReference type="GO" id="GO:0043565">
    <property type="term" value="F:sequence-specific DNA binding"/>
    <property type="evidence" value="ECO:0007669"/>
    <property type="project" value="InterPro"/>
</dbReference>
<evidence type="ECO:0000256" key="3">
    <source>
        <dbReference type="ARBA" id="ARBA00023159"/>
    </source>
</evidence>
<evidence type="ECO:0000313" key="6">
    <source>
        <dbReference type="EMBL" id="GAD91325.1"/>
    </source>
</evidence>
<dbReference type="Pfam" id="PF12833">
    <property type="entry name" value="HTH_18"/>
    <property type="match status" value="1"/>
</dbReference>
<dbReference type="PROSITE" id="PS00041">
    <property type="entry name" value="HTH_ARAC_FAMILY_1"/>
    <property type="match status" value="1"/>
</dbReference>
<keyword evidence="3" id="KW-0010">Activator</keyword>
<proteinExistence type="predicted"/>
<evidence type="ECO:0000256" key="1">
    <source>
        <dbReference type="ARBA" id="ARBA00023015"/>
    </source>
</evidence>
<keyword evidence="2" id="KW-0238">DNA-binding</keyword>
<organism evidence="6 7">
    <name type="scientific">Vibrio halioticoli NBRC 102217</name>
    <dbReference type="NCBI Taxonomy" id="1219072"/>
    <lineage>
        <taxon>Bacteria</taxon>
        <taxon>Pseudomonadati</taxon>
        <taxon>Pseudomonadota</taxon>
        <taxon>Gammaproteobacteria</taxon>
        <taxon>Vibrionales</taxon>
        <taxon>Vibrionaceae</taxon>
        <taxon>Vibrio</taxon>
    </lineage>
</organism>
<keyword evidence="7" id="KW-1185">Reference proteome</keyword>
<dbReference type="SUPFAM" id="SSF51215">
    <property type="entry name" value="Regulatory protein AraC"/>
    <property type="match status" value="1"/>
</dbReference>